<accession>A0AAW5WDD9</accession>
<name>A0AAW5WDD9_9ENTR</name>
<dbReference type="EMBL" id="JANDBG010000014">
    <property type="protein sequence ID" value="MCX9003211.1"/>
    <property type="molecule type" value="Genomic_DNA"/>
</dbReference>
<evidence type="ECO:0000313" key="2">
    <source>
        <dbReference type="Proteomes" id="UP001207430"/>
    </source>
</evidence>
<proteinExistence type="predicted"/>
<dbReference type="Proteomes" id="UP001207430">
    <property type="component" value="Unassembled WGS sequence"/>
</dbReference>
<sequence>MSTYQTMQNKNDKTILRFALLVLFTSMLSGCTLTRVSDSTHAKEVDELNVIGLSLEGARQRTTEKGFVCSEYGNVNTVVTEQGEHRWLQTECSKKSAELFCPQMRFVVLNVDPNTNRVVDVGNYVNQHTCF</sequence>
<organism evidence="1 2">
    <name type="scientific">Citrobacter portucalensis</name>
    <dbReference type="NCBI Taxonomy" id="1639133"/>
    <lineage>
        <taxon>Bacteria</taxon>
        <taxon>Pseudomonadati</taxon>
        <taxon>Pseudomonadota</taxon>
        <taxon>Gammaproteobacteria</taxon>
        <taxon>Enterobacterales</taxon>
        <taxon>Enterobacteriaceae</taxon>
        <taxon>Citrobacter</taxon>
        <taxon>Citrobacter freundii complex</taxon>
    </lineage>
</organism>
<reference evidence="1" key="1">
    <citation type="submission" date="2022-07" db="EMBL/GenBank/DDBJ databases">
        <title>Genome Sequence of Citrobacter portucalensis from Edible Snails.</title>
        <authorList>
            <person name="Okafor A.C."/>
            <person name="Ogbo F.C."/>
            <person name="Ruppitsch W."/>
            <person name="Allerberger F."/>
        </authorList>
    </citation>
    <scope>NUCLEOTIDE SEQUENCE</scope>
    <source>
        <strain evidence="1">Igbk 7</strain>
    </source>
</reference>
<evidence type="ECO:0008006" key="3">
    <source>
        <dbReference type="Google" id="ProtNLM"/>
    </source>
</evidence>
<evidence type="ECO:0000313" key="1">
    <source>
        <dbReference type="EMBL" id="MCX9003211.1"/>
    </source>
</evidence>
<protein>
    <recommendedName>
        <fullName evidence="3">Lipoprotein</fullName>
    </recommendedName>
</protein>
<dbReference type="AlphaFoldDB" id="A0AAW5WDD9"/>
<comment type="caution">
    <text evidence="1">The sequence shown here is derived from an EMBL/GenBank/DDBJ whole genome shotgun (WGS) entry which is preliminary data.</text>
</comment>
<gene>
    <name evidence="1" type="ORF">NLN86_16320</name>
</gene>